<name>A0A375YKX4_MYCPF</name>
<accession>A0A375YKX4</accession>
<keyword evidence="2 3" id="KW-0732">Signal</keyword>
<reference evidence="5 6" key="1">
    <citation type="submission" date="2018-05" db="EMBL/GenBank/DDBJ databases">
        <authorList>
            <consortium name="IHU Genomes"/>
        </authorList>
    </citation>
    <scope>NUCLEOTIDE SEQUENCE [LARGE SCALE GENOMIC DNA]</scope>
    <source>
        <strain evidence="5 6">P7335</strain>
    </source>
</reference>
<sequence length="417" mass="43294">MKLKSCCRVIGVGAALSLVLTSCADGDDRGSQSSGGSSSGDIVFGQLIGVTGDYAPFTPPAISAAKIAVDEINDAGGVMDRKVVLVTEDNRSTVDGAVAGFSKLTTVDKAMVMGSLESDGQVALFDQIQQRQLPNICSSCGTTFLDERGGKFSFRVTASDSDAGIIVAQVARDAGVKKLAMIVQNTEGASGPAEVATEAFEKAGGTVNAVTIEPGASSYNSEVAKALESQPDALYLAAGVEAGIPILREINRRGYDIPIYVSPDLITDEVAALPNAGQLTAALTAFDVDSPAYKSYAERFRAATGGDPEPGMYDANNYDQYVLFALAMEAAQSTNGADVAARIVDVASAPGKKVYSFAEGKEALANGEDIDFDGASSTLDMNEFGNLESPILAVLKVKDGVWTPGEQVEVDPALRPE</sequence>
<feature type="chain" id="PRO_5016771819" evidence="3">
    <location>
        <begin position="25"/>
        <end position="417"/>
    </location>
</feature>
<dbReference type="InterPro" id="IPR028082">
    <property type="entry name" value="Peripla_BP_I"/>
</dbReference>
<dbReference type="PANTHER" id="PTHR30483:SF6">
    <property type="entry name" value="PERIPLASMIC BINDING PROTEIN OF ABC TRANSPORTER FOR NATURAL AMINO ACIDS"/>
    <property type="match status" value="1"/>
</dbReference>
<dbReference type="Gene3D" id="3.40.50.2300">
    <property type="match status" value="2"/>
</dbReference>
<evidence type="ECO:0000313" key="5">
    <source>
        <dbReference type="EMBL" id="SRX81624.1"/>
    </source>
</evidence>
<organism evidence="5 6">
    <name type="scientific">Mycolicibacterium parafortuitum</name>
    <name type="common">Mycobacterium parafortuitum</name>
    <dbReference type="NCBI Taxonomy" id="39692"/>
    <lineage>
        <taxon>Bacteria</taxon>
        <taxon>Bacillati</taxon>
        <taxon>Actinomycetota</taxon>
        <taxon>Actinomycetes</taxon>
        <taxon>Mycobacteriales</taxon>
        <taxon>Mycobacteriaceae</taxon>
        <taxon>Mycolicibacterium</taxon>
    </lineage>
</organism>
<dbReference type="PROSITE" id="PS51257">
    <property type="entry name" value="PROKAR_LIPOPROTEIN"/>
    <property type="match status" value="1"/>
</dbReference>
<protein>
    <submittedName>
        <fullName evidence="5">Putative branched-chain-amino-acid ABC-transporter periplasmatic substrate-binding component [Octadecabacter arcticus 238]</fullName>
    </submittedName>
</protein>
<dbReference type="InterPro" id="IPR028081">
    <property type="entry name" value="Leu-bd"/>
</dbReference>
<evidence type="ECO:0000256" key="2">
    <source>
        <dbReference type="ARBA" id="ARBA00022729"/>
    </source>
</evidence>
<evidence type="ECO:0000256" key="1">
    <source>
        <dbReference type="ARBA" id="ARBA00010062"/>
    </source>
</evidence>
<dbReference type="InterPro" id="IPR051010">
    <property type="entry name" value="BCAA_transport"/>
</dbReference>
<feature type="domain" description="Leucine-binding protein" evidence="4">
    <location>
        <begin position="42"/>
        <end position="343"/>
    </location>
</feature>
<dbReference type="EMBL" id="UEGS01000001">
    <property type="protein sequence ID" value="SRX81624.1"/>
    <property type="molecule type" value="Genomic_DNA"/>
</dbReference>
<gene>
    <name evidence="5" type="ORF">MPP7335_03380</name>
</gene>
<dbReference type="SUPFAM" id="SSF53822">
    <property type="entry name" value="Periplasmic binding protein-like I"/>
    <property type="match status" value="1"/>
</dbReference>
<dbReference type="PANTHER" id="PTHR30483">
    <property type="entry name" value="LEUCINE-SPECIFIC-BINDING PROTEIN"/>
    <property type="match status" value="1"/>
</dbReference>
<dbReference type="STRING" id="39692.BST38_23660"/>
<comment type="similarity">
    <text evidence="1">Belongs to the leucine-binding protein family.</text>
</comment>
<evidence type="ECO:0000259" key="4">
    <source>
        <dbReference type="Pfam" id="PF13458"/>
    </source>
</evidence>
<dbReference type="Proteomes" id="UP000252008">
    <property type="component" value="Unassembled WGS sequence"/>
</dbReference>
<dbReference type="RefSeq" id="WP_165761638.1">
    <property type="nucleotide sequence ID" value="NZ_MVID01000027.1"/>
</dbReference>
<feature type="signal peptide" evidence="3">
    <location>
        <begin position="1"/>
        <end position="24"/>
    </location>
</feature>
<dbReference type="AlphaFoldDB" id="A0A375YKX4"/>
<dbReference type="Pfam" id="PF13458">
    <property type="entry name" value="Peripla_BP_6"/>
    <property type="match status" value="1"/>
</dbReference>
<proteinExistence type="inferred from homology"/>
<evidence type="ECO:0000313" key="6">
    <source>
        <dbReference type="Proteomes" id="UP000252008"/>
    </source>
</evidence>
<keyword evidence="6" id="KW-1185">Reference proteome</keyword>
<evidence type="ECO:0000256" key="3">
    <source>
        <dbReference type="SAM" id="SignalP"/>
    </source>
</evidence>